<feature type="transmembrane region" description="Helical" evidence="2">
    <location>
        <begin position="12"/>
        <end position="32"/>
    </location>
</feature>
<evidence type="ECO:0000313" key="4">
    <source>
        <dbReference type="Proteomes" id="UP000194873"/>
    </source>
</evidence>
<comment type="caution">
    <text evidence="3">The sequence shown here is derived from an EMBL/GenBank/DDBJ whole genome shotgun (WGS) entry which is preliminary data.</text>
</comment>
<keyword evidence="2" id="KW-0472">Membrane</keyword>
<dbReference type="AlphaFoldDB" id="A0A243WDV9"/>
<evidence type="ECO:0000256" key="1">
    <source>
        <dbReference type="SAM" id="MobiDB-lite"/>
    </source>
</evidence>
<keyword evidence="2" id="KW-0812">Transmembrane</keyword>
<dbReference type="Proteomes" id="UP000194873">
    <property type="component" value="Unassembled WGS sequence"/>
</dbReference>
<keyword evidence="4" id="KW-1185">Reference proteome</keyword>
<feature type="compositionally biased region" description="Polar residues" evidence="1">
    <location>
        <begin position="119"/>
        <end position="128"/>
    </location>
</feature>
<gene>
    <name evidence="3" type="ORF">BXP70_12785</name>
</gene>
<dbReference type="EMBL" id="MTSE01000005">
    <property type="protein sequence ID" value="OUJ73843.1"/>
    <property type="molecule type" value="Genomic_DNA"/>
</dbReference>
<evidence type="ECO:0000256" key="2">
    <source>
        <dbReference type="SAM" id="Phobius"/>
    </source>
</evidence>
<sequence length="128" mass="14610">MDRNFWLLRGLRFVAFAALFVAAAGFVTMSLWNWLVPVLFHGPSINFVQTLGLLVLSRILFGGWGRGGHSQASWARKKKMWREKVESRLAGMTPEQQEKFRQKMQASCSGATWMRRQPSETAQPTHAE</sequence>
<keyword evidence="2" id="KW-1133">Transmembrane helix</keyword>
<proteinExistence type="predicted"/>
<name>A0A243WDV9_9BACT</name>
<evidence type="ECO:0008006" key="5">
    <source>
        <dbReference type="Google" id="ProtNLM"/>
    </source>
</evidence>
<evidence type="ECO:0000313" key="3">
    <source>
        <dbReference type="EMBL" id="OUJ73843.1"/>
    </source>
</evidence>
<dbReference type="RefSeq" id="WP_179197676.1">
    <property type="nucleotide sequence ID" value="NZ_MTSE01000005.1"/>
</dbReference>
<accession>A0A243WDV9</accession>
<feature type="region of interest" description="Disordered" evidence="1">
    <location>
        <begin position="92"/>
        <end position="128"/>
    </location>
</feature>
<reference evidence="3 4" key="1">
    <citation type="submission" date="2017-01" db="EMBL/GenBank/DDBJ databases">
        <title>A new Hymenobacter.</title>
        <authorList>
            <person name="Liang Y."/>
            <person name="Feng F."/>
        </authorList>
    </citation>
    <scope>NUCLEOTIDE SEQUENCE [LARGE SCALE GENOMIC DNA]</scope>
    <source>
        <strain evidence="3">MIMBbqt21</strain>
    </source>
</reference>
<protein>
    <recommendedName>
        <fullName evidence="5">DUF1682 domain-containing protein</fullName>
    </recommendedName>
</protein>
<feature type="transmembrane region" description="Helical" evidence="2">
    <location>
        <begin position="38"/>
        <end position="61"/>
    </location>
</feature>
<organism evidence="3 4">
    <name type="scientific">Hymenobacter crusticola</name>
    <dbReference type="NCBI Taxonomy" id="1770526"/>
    <lineage>
        <taxon>Bacteria</taxon>
        <taxon>Pseudomonadati</taxon>
        <taxon>Bacteroidota</taxon>
        <taxon>Cytophagia</taxon>
        <taxon>Cytophagales</taxon>
        <taxon>Hymenobacteraceae</taxon>
        <taxon>Hymenobacter</taxon>
    </lineage>
</organism>